<name>A0A845QX74_9CLOT</name>
<evidence type="ECO:0000313" key="2">
    <source>
        <dbReference type="Proteomes" id="UP000467132"/>
    </source>
</evidence>
<evidence type="ECO:0000313" key="1">
    <source>
        <dbReference type="EMBL" id="NBI05752.1"/>
    </source>
</evidence>
<dbReference type="Proteomes" id="UP000467132">
    <property type="component" value="Unassembled WGS sequence"/>
</dbReference>
<organism evidence="1 2">
    <name type="scientific">Senegalia massiliensis</name>
    <dbReference type="NCBI Taxonomy" id="1720316"/>
    <lineage>
        <taxon>Bacteria</taxon>
        <taxon>Bacillati</taxon>
        <taxon>Bacillota</taxon>
        <taxon>Clostridia</taxon>
        <taxon>Eubacteriales</taxon>
        <taxon>Clostridiaceae</taxon>
        <taxon>Senegalia</taxon>
    </lineage>
</organism>
<reference evidence="1 2" key="1">
    <citation type="submission" date="2018-08" db="EMBL/GenBank/DDBJ databases">
        <title>Murine metabolic-syndrome-specific gut microbial biobank.</title>
        <authorList>
            <person name="Liu C."/>
        </authorList>
    </citation>
    <scope>NUCLEOTIDE SEQUENCE [LARGE SCALE GENOMIC DNA]</scope>
    <source>
        <strain evidence="1 2">583</strain>
    </source>
</reference>
<dbReference type="EMBL" id="QXXA01000004">
    <property type="protein sequence ID" value="NBI05752.1"/>
    <property type="molecule type" value="Genomic_DNA"/>
</dbReference>
<protein>
    <submittedName>
        <fullName evidence="1">Uncharacterized protein</fullName>
    </submittedName>
</protein>
<keyword evidence="2" id="KW-1185">Reference proteome</keyword>
<sequence>MRFDLRNVEGTKKFLHDWVGVDEISIISYIIDNSEDIDIDDFCERYNISLDDLEIDNITYVASHVTTCLDGLETIKKYGIMDLTSVLSYPTPLNIFLQNHGIEFDIDKRIMKVGNKSYDVSYNTNSNKSFLDRRSLEGRLNSIGHKLYYDNQLSAFLTMEGDKEYGGNVHLRPEFLLNVSSICKLNLENEWAKRAKAYVLEFEEKFENFEWFTFYNTKEDYNEDVSKMIEHRRWLLSKSLYRLQNYISYNQRIEDFAYMKPSYIVPWKNIIGIREIV</sequence>
<gene>
    <name evidence="1" type="ORF">D3Z33_02645</name>
</gene>
<dbReference type="AlphaFoldDB" id="A0A845QX74"/>
<comment type="caution">
    <text evidence="1">The sequence shown here is derived from an EMBL/GenBank/DDBJ whole genome shotgun (WGS) entry which is preliminary data.</text>
</comment>
<proteinExistence type="predicted"/>
<accession>A0A845QX74</accession>
<dbReference type="RefSeq" id="WP_160196242.1">
    <property type="nucleotide sequence ID" value="NZ_QXXA01000004.1"/>
</dbReference>
<dbReference type="OrthoDB" id="2081526at2"/>